<name>A0A7W4XYL0_KINRA</name>
<keyword evidence="3 7" id="KW-0418">Kinase</keyword>
<dbReference type="AlphaFoldDB" id="A0A7W4XYL0"/>
<dbReference type="Proteomes" id="UP000533269">
    <property type="component" value="Unassembled WGS sequence"/>
</dbReference>
<dbReference type="GO" id="GO:0005829">
    <property type="term" value="C:cytosol"/>
    <property type="evidence" value="ECO:0007669"/>
    <property type="project" value="TreeGrafter"/>
</dbReference>
<dbReference type="Gene3D" id="3.30.1180.20">
    <property type="entry name" value="Dihydroxyacetone kinase, domain 2"/>
    <property type="match status" value="1"/>
</dbReference>
<dbReference type="PROSITE" id="PS51480">
    <property type="entry name" value="DHAL"/>
    <property type="match status" value="1"/>
</dbReference>
<protein>
    <submittedName>
        <fullName evidence="7">Dihydroxyacetone kinase</fullName>
        <ecNumber evidence="7">2.7.1.29</ecNumber>
    </submittedName>
</protein>
<dbReference type="EMBL" id="JACHVY010000003">
    <property type="protein sequence ID" value="MBB2902340.1"/>
    <property type="molecule type" value="Genomic_DNA"/>
</dbReference>
<comment type="caution">
    <text evidence="7">The sequence shown here is derived from an EMBL/GenBank/DDBJ whole genome shotgun (WGS) entry which is preliminary data.</text>
</comment>
<keyword evidence="1 7" id="KW-0808">Transferase</keyword>
<keyword evidence="4" id="KW-0067">ATP-binding</keyword>
<evidence type="ECO:0000313" key="8">
    <source>
        <dbReference type="Proteomes" id="UP000533269"/>
    </source>
</evidence>
<dbReference type="PANTHER" id="PTHR28629">
    <property type="entry name" value="TRIOKINASE/FMN CYCLASE"/>
    <property type="match status" value="1"/>
</dbReference>
<gene>
    <name evidence="7" type="ORF">FHR75_003171</name>
</gene>
<organism evidence="7 8">
    <name type="scientific">Kineococcus radiotolerans</name>
    <dbReference type="NCBI Taxonomy" id="131568"/>
    <lineage>
        <taxon>Bacteria</taxon>
        <taxon>Bacillati</taxon>
        <taxon>Actinomycetota</taxon>
        <taxon>Actinomycetes</taxon>
        <taxon>Kineosporiales</taxon>
        <taxon>Kineosporiaceae</taxon>
        <taxon>Kineococcus</taxon>
    </lineage>
</organism>
<dbReference type="Gene3D" id="1.25.40.340">
    <property type="match status" value="1"/>
</dbReference>
<evidence type="ECO:0000256" key="3">
    <source>
        <dbReference type="ARBA" id="ARBA00022777"/>
    </source>
</evidence>
<dbReference type="GO" id="GO:0019563">
    <property type="term" value="P:glycerol catabolic process"/>
    <property type="evidence" value="ECO:0007669"/>
    <property type="project" value="TreeGrafter"/>
</dbReference>
<reference evidence="7 8" key="1">
    <citation type="submission" date="2020-08" db="EMBL/GenBank/DDBJ databases">
        <title>The Agave Microbiome: Exploring the role of microbial communities in plant adaptations to desert environments.</title>
        <authorList>
            <person name="Partida-Martinez L.P."/>
        </authorList>
    </citation>
    <scope>NUCLEOTIDE SEQUENCE [LARGE SCALE GENOMIC DNA]</scope>
    <source>
        <strain evidence="7 8">AS2.23</strain>
    </source>
</reference>
<proteinExistence type="predicted"/>
<evidence type="ECO:0000256" key="2">
    <source>
        <dbReference type="ARBA" id="ARBA00022741"/>
    </source>
</evidence>
<dbReference type="InterPro" id="IPR004006">
    <property type="entry name" value="DhaK_dom"/>
</dbReference>
<dbReference type="FunFam" id="3.40.50.10440:FF:000001">
    <property type="entry name" value="Dihydroxyacetone kinase, DhaK subunit"/>
    <property type="match status" value="1"/>
</dbReference>
<feature type="domain" description="DhaL" evidence="5">
    <location>
        <begin position="360"/>
        <end position="545"/>
    </location>
</feature>
<feature type="domain" description="DhaK" evidence="6">
    <location>
        <begin position="10"/>
        <end position="331"/>
    </location>
</feature>
<dbReference type="InterPro" id="IPR050861">
    <property type="entry name" value="Dihydroxyacetone_Kinase"/>
</dbReference>
<evidence type="ECO:0000256" key="4">
    <source>
        <dbReference type="ARBA" id="ARBA00022840"/>
    </source>
</evidence>
<keyword evidence="2" id="KW-0547">Nucleotide-binding</keyword>
<dbReference type="GO" id="GO:0005524">
    <property type="term" value="F:ATP binding"/>
    <property type="evidence" value="ECO:0007669"/>
    <property type="project" value="UniProtKB-KW"/>
</dbReference>
<evidence type="ECO:0000313" key="7">
    <source>
        <dbReference type="EMBL" id="MBB2902340.1"/>
    </source>
</evidence>
<dbReference type="EC" id="2.7.1.29" evidence="7"/>
<dbReference type="SMART" id="SM01120">
    <property type="entry name" value="Dak2"/>
    <property type="match status" value="1"/>
</dbReference>
<accession>A0A7W4XYL0</accession>
<evidence type="ECO:0000259" key="5">
    <source>
        <dbReference type="PROSITE" id="PS51480"/>
    </source>
</evidence>
<dbReference type="SUPFAM" id="SSF82549">
    <property type="entry name" value="DAK1/DegV-like"/>
    <property type="match status" value="1"/>
</dbReference>
<dbReference type="PROSITE" id="PS51481">
    <property type="entry name" value="DHAK"/>
    <property type="match status" value="1"/>
</dbReference>
<dbReference type="RefSeq" id="WP_183392163.1">
    <property type="nucleotide sequence ID" value="NZ_JACHVY010000003.1"/>
</dbReference>
<dbReference type="GO" id="GO:0004371">
    <property type="term" value="F:glycerone kinase activity"/>
    <property type="evidence" value="ECO:0007669"/>
    <property type="project" value="UniProtKB-EC"/>
</dbReference>
<reference evidence="7 8" key="2">
    <citation type="submission" date="2020-08" db="EMBL/GenBank/DDBJ databases">
        <authorList>
            <person name="Partida-Martinez L."/>
            <person name="Huntemann M."/>
            <person name="Clum A."/>
            <person name="Wang J."/>
            <person name="Palaniappan K."/>
            <person name="Ritter S."/>
            <person name="Chen I.-M."/>
            <person name="Stamatis D."/>
            <person name="Reddy T."/>
            <person name="O'Malley R."/>
            <person name="Daum C."/>
            <person name="Shapiro N."/>
            <person name="Ivanova N."/>
            <person name="Kyrpides N."/>
            <person name="Woyke T."/>
        </authorList>
    </citation>
    <scope>NUCLEOTIDE SEQUENCE [LARGE SCALE GENOMIC DNA]</scope>
    <source>
        <strain evidence="7 8">AS2.23</strain>
    </source>
</reference>
<dbReference type="InterPro" id="IPR004007">
    <property type="entry name" value="DhaL_dom"/>
</dbReference>
<dbReference type="Gene3D" id="3.40.50.10440">
    <property type="entry name" value="Dihydroxyacetone kinase, domain 1"/>
    <property type="match status" value="1"/>
</dbReference>
<dbReference type="InterPro" id="IPR036117">
    <property type="entry name" value="DhaL_dom_sf"/>
</dbReference>
<dbReference type="SUPFAM" id="SSF101473">
    <property type="entry name" value="DhaL-like"/>
    <property type="match status" value="1"/>
</dbReference>
<evidence type="ECO:0000259" key="6">
    <source>
        <dbReference type="PROSITE" id="PS51481"/>
    </source>
</evidence>
<dbReference type="Pfam" id="PF02733">
    <property type="entry name" value="Dak1"/>
    <property type="match status" value="1"/>
</dbReference>
<evidence type="ECO:0000256" key="1">
    <source>
        <dbReference type="ARBA" id="ARBA00022679"/>
    </source>
</evidence>
<dbReference type="PANTHER" id="PTHR28629:SF4">
    <property type="entry name" value="TRIOKINASE_FMN CYCLASE"/>
    <property type="match status" value="1"/>
</dbReference>
<sequence>MSTRPDQFSTGADPVASALAGLARAHGATLRVNLDPAYVVAADPAPTRRVALVSGGGSGHEPLHTGFVGRGGLDAAIPGQVFASPHNQQIFAGARAAARPGGVLLVVKNYTGDVINFGIAAERLRAEGIDVETVLVDDDLATENEAAETGRRGTGATVVVEKVLAAAADGGASLAELADLGRRVVAASRSLAVASRAHTAPGGTGPAFELPPGQLEYGVGIHGERAVSTVDRPGSAEVVDRMLEELLAHVPATATGYGVLVNGLGAVTGLELFSVLDHVVGRLGERGLTTAAALAGTYVAALDMRGFSLTLTALEPDWVAHLAAPTATPALPSAEPVGMAVPATATDATAGAGEVTGRAVADDPFLTALGRRVAAAKPELTRLDQVTGDGDFGDNLDGGTRTALASRVPGDEPQPGLRAAEQAFLDHVGGSSGPLFGLLFQNLRTGLSGGSGVEAVRAGLRSAAEAVQRVGGARPGDRTMADTLHAAVTSTGGPAELLRAAVDGAAATAGMLPRRGRASYLGERALGTPDPGAVGVAIVLAALVETLDPSAAVDLPERWS</sequence>
<dbReference type="Pfam" id="PF02734">
    <property type="entry name" value="Dak2"/>
    <property type="match status" value="1"/>
</dbReference>